<protein>
    <submittedName>
        <fullName evidence="10">Uncharacterized protein</fullName>
    </submittedName>
</protein>
<evidence type="ECO:0000313" key="11">
    <source>
        <dbReference type="Proteomes" id="UP001066276"/>
    </source>
</evidence>
<dbReference type="GO" id="GO:0000981">
    <property type="term" value="F:DNA-binding transcription factor activity, RNA polymerase II-specific"/>
    <property type="evidence" value="ECO:0007669"/>
    <property type="project" value="TreeGrafter"/>
</dbReference>
<organism evidence="10 11">
    <name type="scientific">Pleurodeles waltl</name>
    <name type="common">Iberian ribbed newt</name>
    <dbReference type="NCBI Taxonomy" id="8319"/>
    <lineage>
        <taxon>Eukaryota</taxon>
        <taxon>Metazoa</taxon>
        <taxon>Chordata</taxon>
        <taxon>Craniata</taxon>
        <taxon>Vertebrata</taxon>
        <taxon>Euteleostomi</taxon>
        <taxon>Amphibia</taxon>
        <taxon>Batrachia</taxon>
        <taxon>Caudata</taxon>
        <taxon>Salamandroidea</taxon>
        <taxon>Salamandridae</taxon>
        <taxon>Pleurodelinae</taxon>
        <taxon>Pleurodeles</taxon>
    </lineage>
</organism>
<gene>
    <name evidence="10" type="ORF">NDU88_012868</name>
</gene>
<dbReference type="InterPro" id="IPR050457">
    <property type="entry name" value="ZnFinger_BTB_dom_contain"/>
</dbReference>
<evidence type="ECO:0000259" key="8">
    <source>
        <dbReference type="PROSITE" id="PS50097"/>
    </source>
</evidence>
<comment type="caution">
    <text evidence="10">The sequence shown here is derived from an EMBL/GenBank/DDBJ whole genome shotgun (WGS) entry which is preliminary data.</text>
</comment>
<evidence type="ECO:0000256" key="7">
    <source>
        <dbReference type="PROSITE-ProRule" id="PRU00042"/>
    </source>
</evidence>
<proteinExistence type="predicted"/>
<dbReference type="PROSITE" id="PS00028">
    <property type="entry name" value="ZINC_FINGER_C2H2_1"/>
    <property type="match status" value="1"/>
</dbReference>
<dbReference type="GO" id="GO:0008270">
    <property type="term" value="F:zinc ion binding"/>
    <property type="evidence" value="ECO:0007669"/>
    <property type="project" value="UniProtKB-KW"/>
</dbReference>
<dbReference type="GO" id="GO:0000978">
    <property type="term" value="F:RNA polymerase II cis-regulatory region sequence-specific DNA binding"/>
    <property type="evidence" value="ECO:0007669"/>
    <property type="project" value="TreeGrafter"/>
</dbReference>
<feature type="domain" description="C2H2-type" evidence="9">
    <location>
        <begin position="392"/>
        <end position="419"/>
    </location>
</feature>
<evidence type="ECO:0000256" key="4">
    <source>
        <dbReference type="ARBA" id="ARBA00022771"/>
    </source>
</evidence>
<dbReference type="InterPro" id="IPR036236">
    <property type="entry name" value="Znf_C2H2_sf"/>
</dbReference>
<dbReference type="Gene3D" id="3.30.710.10">
    <property type="entry name" value="Potassium Channel Kv1.1, Chain A"/>
    <property type="match status" value="1"/>
</dbReference>
<dbReference type="PROSITE" id="PS50097">
    <property type="entry name" value="BTB"/>
    <property type="match status" value="1"/>
</dbReference>
<evidence type="ECO:0000259" key="9">
    <source>
        <dbReference type="PROSITE" id="PS50157"/>
    </source>
</evidence>
<evidence type="ECO:0000256" key="1">
    <source>
        <dbReference type="ARBA" id="ARBA00004123"/>
    </source>
</evidence>
<dbReference type="SUPFAM" id="SSF57667">
    <property type="entry name" value="beta-beta-alpha zinc fingers"/>
    <property type="match status" value="1"/>
</dbReference>
<evidence type="ECO:0000313" key="10">
    <source>
        <dbReference type="EMBL" id="KAJ1146603.1"/>
    </source>
</evidence>
<dbReference type="EMBL" id="JANPWB010000010">
    <property type="protein sequence ID" value="KAJ1146603.1"/>
    <property type="molecule type" value="Genomic_DNA"/>
</dbReference>
<keyword evidence="4 7" id="KW-0863">Zinc-finger</keyword>
<keyword evidence="3" id="KW-0677">Repeat</keyword>
<dbReference type="AlphaFoldDB" id="A0AAV7R2Q8"/>
<name>A0AAV7R2Q8_PLEWA</name>
<dbReference type="Proteomes" id="UP001066276">
    <property type="component" value="Chromosome 6"/>
</dbReference>
<dbReference type="PANTHER" id="PTHR46105">
    <property type="entry name" value="AGAP004733-PA"/>
    <property type="match status" value="1"/>
</dbReference>
<keyword evidence="6" id="KW-0539">Nucleus</keyword>
<dbReference type="FunFam" id="3.30.160.60:FF:000145">
    <property type="entry name" value="Zinc finger protein 574"/>
    <property type="match status" value="1"/>
</dbReference>
<dbReference type="Pfam" id="PF00651">
    <property type="entry name" value="BTB"/>
    <property type="match status" value="1"/>
</dbReference>
<keyword evidence="2" id="KW-0479">Metal-binding</keyword>
<evidence type="ECO:0000256" key="6">
    <source>
        <dbReference type="ARBA" id="ARBA00023242"/>
    </source>
</evidence>
<dbReference type="Gene3D" id="3.30.160.60">
    <property type="entry name" value="Classic Zinc Finger"/>
    <property type="match status" value="1"/>
</dbReference>
<dbReference type="PROSITE" id="PS50157">
    <property type="entry name" value="ZINC_FINGER_C2H2_2"/>
    <property type="match status" value="1"/>
</dbReference>
<reference evidence="10" key="1">
    <citation type="journal article" date="2022" name="bioRxiv">
        <title>Sequencing and chromosome-scale assembly of the giantPleurodeles waltlgenome.</title>
        <authorList>
            <person name="Brown T."/>
            <person name="Elewa A."/>
            <person name="Iarovenko S."/>
            <person name="Subramanian E."/>
            <person name="Araus A.J."/>
            <person name="Petzold A."/>
            <person name="Susuki M."/>
            <person name="Suzuki K.-i.T."/>
            <person name="Hayashi T."/>
            <person name="Toyoda A."/>
            <person name="Oliveira C."/>
            <person name="Osipova E."/>
            <person name="Leigh N.D."/>
            <person name="Simon A."/>
            <person name="Yun M.H."/>
        </authorList>
    </citation>
    <scope>NUCLEOTIDE SEQUENCE</scope>
    <source>
        <strain evidence="10">20211129_DDA</strain>
        <tissue evidence="10">Liver</tissue>
    </source>
</reference>
<accession>A0AAV7R2Q8</accession>
<evidence type="ECO:0000256" key="3">
    <source>
        <dbReference type="ARBA" id="ARBA00022737"/>
    </source>
</evidence>
<sequence length="455" mass="50470">MASGVQGLTLVLLPCPQLGCRAPRGGCASDSPAFSASSVVEMESEDVDGQVLEFPNYSSTLLEHLNKHRLEGKFCDIHVHVQHSTFNAHKAVLAASSPYFHDQLLLKDSARLLLPDLLDPVIFERVLVSAYTGRLFLSLEDIGSYLTVASFLQMWHVVDKCNEFLRRGCHITRTQSSRSSDTQSPSSSSFFSSREVGDTWVSDHSRLEVSVREKVEVTPENSQQSVEEKVFSDSAVCARVQEGVSQSDLCSLIGGTSSQIHSAPCVKQEGLVVNLLESSTKKEAPLMVSGHVNQLMSIAETQTLSSMDFIVGLGKTHNVQSSYYGPTEPSMAGEADDSMTTMNLPLGHLPHGPVEHTSRFGKKVFACLCGKRFPEKRRRDRHVILRISMRPFACSLCNKKFKLKHHLGEHMLVHTDRPLHECKTCGKTFKLYECFQRHRENCEKLNSSCDTANGQ</sequence>
<feature type="domain" description="BTB" evidence="8">
    <location>
        <begin position="75"/>
        <end position="139"/>
    </location>
</feature>
<dbReference type="SUPFAM" id="SSF54695">
    <property type="entry name" value="POZ domain"/>
    <property type="match status" value="1"/>
</dbReference>
<dbReference type="InterPro" id="IPR011333">
    <property type="entry name" value="SKP1/BTB/POZ_sf"/>
</dbReference>
<dbReference type="InterPro" id="IPR013087">
    <property type="entry name" value="Znf_C2H2_type"/>
</dbReference>
<dbReference type="GO" id="GO:0005634">
    <property type="term" value="C:nucleus"/>
    <property type="evidence" value="ECO:0007669"/>
    <property type="project" value="UniProtKB-SubCell"/>
</dbReference>
<dbReference type="SMART" id="SM00225">
    <property type="entry name" value="BTB"/>
    <property type="match status" value="1"/>
</dbReference>
<evidence type="ECO:0000256" key="5">
    <source>
        <dbReference type="ARBA" id="ARBA00022833"/>
    </source>
</evidence>
<keyword evidence="11" id="KW-1185">Reference proteome</keyword>
<dbReference type="SMART" id="SM00355">
    <property type="entry name" value="ZnF_C2H2"/>
    <property type="match status" value="2"/>
</dbReference>
<dbReference type="PANTHER" id="PTHR46105:SF13">
    <property type="entry name" value="ZINC FINGER AND BTB DOMAIN-CONTAINING PROTEIN 9"/>
    <property type="match status" value="1"/>
</dbReference>
<keyword evidence="5" id="KW-0862">Zinc</keyword>
<dbReference type="InterPro" id="IPR000210">
    <property type="entry name" value="BTB/POZ_dom"/>
</dbReference>
<evidence type="ECO:0000256" key="2">
    <source>
        <dbReference type="ARBA" id="ARBA00022723"/>
    </source>
</evidence>
<comment type="subcellular location">
    <subcellularLocation>
        <location evidence="1">Nucleus</location>
    </subcellularLocation>
</comment>